<dbReference type="PROSITE" id="PS51163">
    <property type="entry name" value="YRDC"/>
    <property type="match status" value="1"/>
</dbReference>
<feature type="active site" evidence="9">
    <location>
        <position position="38"/>
    </location>
</feature>
<dbReference type="InterPro" id="IPR051060">
    <property type="entry name" value="Carbamoyltrans_HypF-like"/>
</dbReference>
<dbReference type="Pfam" id="PF00708">
    <property type="entry name" value="Acylphosphatase"/>
    <property type="match status" value="1"/>
</dbReference>
<dbReference type="InterPro" id="IPR006070">
    <property type="entry name" value="Sua5-like_dom"/>
</dbReference>
<evidence type="ECO:0000256" key="7">
    <source>
        <dbReference type="ARBA" id="ARBA00048220"/>
    </source>
</evidence>
<dbReference type="Gene3D" id="3.30.110.120">
    <property type="match status" value="1"/>
</dbReference>
<feature type="active site" evidence="9">
    <location>
        <position position="20"/>
    </location>
</feature>
<evidence type="ECO:0000256" key="4">
    <source>
        <dbReference type="ARBA" id="ARBA00022723"/>
    </source>
</evidence>
<dbReference type="InterPro" id="IPR001792">
    <property type="entry name" value="Acylphosphatase-like_dom"/>
</dbReference>
<dbReference type="Pfam" id="PF07503">
    <property type="entry name" value="zf-HYPF"/>
    <property type="match status" value="2"/>
</dbReference>
<dbReference type="Pfam" id="PF22521">
    <property type="entry name" value="HypF_C_2"/>
    <property type="match status" value="1"/>
</dbReference>
<dbReference type="InterPro" id="IPR055128">
    <property type="entry name" value="HypF_C_2"/>
</dbReference>
<evidence type="ECO:0000256" key="5">
    <source>
        <dbReference type="ARBA" id="ARBA00022771"/>
    </source>
</evidence>
<comment type="similarity">
    <text evidence="2 8">Belongs to the carbamoyltransferase HypF family.</text>
</comment>
<dbReference type="GO" id="GO:0008270">
    <property type="term" value="F:zinc ion binding"/>
    <property type="evidence" value="ECO:0007669"/>
    <property type="project" value="UniProtKB-KW"/>
</dbReference>
<organism evidence="12 13">
    <name type="scientific">Francisella uliginis</name>
    <dbReference type="NCBI Taxonomy" id="573570"/>
    <lineage>
        <taxon>Bacteria</taxon>
        <taxon>Pseudomonadati</taxon>
        <taxon>Pseudomonadota</taxon>
        <taxon>Gammaproteobacteria</taxon>
        <taxon>Thiotrichales</taxon>
        <taxon>Francisellaceae</taxon>
        <taxon>Francisella</taxon>
    </lineage>
</organism>
<dbReference type="GO" id="GO:0003998">
    <property type="term" value="F:acylphosphatase activity"/>
    <property type="evidence" value="ECO:0007669"/>
    <property type="project" value="UniProtKB-EC"/>
</dbReference>
<dbReference type="NCBIfam" id="TIGR00143">
    <property type="entry name" value="hypF"/>
    <property type="match status" value="1"/>
</dbReference>
<dbReference type="OrthoDB" id="9808093at2"/>
<feature type="domain" description="Acylphosphatase-like" evidence="10">
    <location>
        <begin position="5"/>
        <end position="92"/>
    </location>
</feature>
<keyword evidence="3" id="KW-0436">Ligase</keyword>
<gene>
    <name evidence="12" type="ORF">F7310_10130</name>
</gene>
<dbReference type="InterPro" id="IPR004421">
    <property type="entry name" value="Carbamoyltransferase_HypF"/>
</dbReference>
<evidence type="ECO:0000256" key="6">
    <source>
        <dbReference type="ARBA" id="ARBA00022833"/>
    </source>
</evidence>
<dbReference type="EMBL" id="CP016796">
    <property type="protein sequence ID" value="API87686.1"/>
    <property type="molecule type" value="Genomic_DNA"/>
</dbReference>
<evidence type="ECO:0000256" key="1">
    <source>
        <dbReference type="ARBA" id="ARBA00004711"/>
    </source>
</evidence>
<dbReference type="GO" id="GO:0016874">
    <property type="term" value="F:ligase activity"/>
    <property type="evidence" value="ECO:0007669"/>
    <property type="project" value="UniProtKB-UniRule"/>
</dbReference>
<dbReference type="Gene3D" id="3.90.870.50">
    <property type="match status" value="1"/>
</dbReference>
<sequence length="755" mass="84171">MQQTITKIIVNGIVQGVGFRPFIYRLAKDMDLCGSVQNTPNGVEIILQCDESIADSFITNMQAKLPPLASIETIEKTIFQTETKFTDFKILETLQGSSTTKIPADTAICNLCLDDIFNPQSRYYLYPYTSCTHCGPRFSTIQSLPYDRDKTTYKDFPLCDDCIASYTNPLDRHYHAQTVACFKCGPKLSHSFAEISQAIRAGKIIAIKSQNGFKLAVDATNTQAVEELRRRKHRPNKPFALMALNTQSIQKHFAEVTTQQSELLNSTARPIVLLKRNAMNNLSKAIAPNINQLGFMLPTTGSDYILFYHLLNQPQGASWLKESHNLALIVTSANISGESIIADNNEAHEKLKDIADLIVTDNRDIAIKSDDSVFHTVIGKNLPIRRSRGLVPQSIPLSESLPNILATGTFLKNTFCFIKDNQAFVSQHIGDMDSQANIEFFEHSLEHFQNMFGLKFNGVACDLHPDIYTTHFAQKFNLPIYQIQHHQAHLTAIIAEHNLEGHAIGLVLDGFGLGEDGLARGGELYHCDIDNLEFNRVGELDPIDYIGGDKVAKEPWRMALALCHKYDLEIPNHLKEFSQAENLIKLLQNDSLPKGKTTSMGRLFDAISSILNICHINSYEAQGATELESLANQIIIEKDLFKISDDNSLVLEKLFKALIKSSDKSIASSLWHGSLAYALVEWASKSAQEKNIKTIILSGGCFQNKLLLTEVYTQLKSMSFDVYISEKVPLNDGGISLGQAWLGAKKFKKGEVKCV</sequence>
<accession>A0A1L4BV25</accession>
<dbReference type="STRING" id="573570.F7310_10130"/>
<name>A0A1L4BV25_9GAMM</name>
<dbReference type="PROSITE" id="PS00150">
    <property type="entry name" value="ACYLPHOSPHATASE_1"/>
    <property type="match status" value="1"/>
</dbReference>
<dbReference type="PANTHER" id="PTHR42959">
    <property type="entry name" value="CARBAMOYLTRANSFERASE"/>
    <property type="match status" value="1"/>
</dbReference>
<dbReference type="PIRSF" id="PIRSF006256">
    <property type="entry name" value="CMPcnvr_hdrg_mat"/>
    <property type="match status" value="1"/>
</dbReference>
<evidence type="ECO:0000256" key="9">
    <source>
        <dbReference type="PROSITE-ProRule" id="PRU00520"/>
    </source>
</evidence>
<evidence type="ECO:0000256" key="2">
    <source>
        <dbReference type="ARBA" id="ARBA00008097"/>
    </source>
</evidence>
<protein>
    <recommendedName>
        <fullName evidence="8">Carbamoyltransferase HypF</fullName>
        <ecNumber evidence="8">6.2.-.-</ecNumber>
    </recommendedName>
</protein>
<dbReference type="UniPathway" id="UPA00335"/>
<dbReference type="GO" id="GO:0016743">
    <property type="term" value="F:carboxyl- or carbamoyltransferase activity"/>
    <property type="evidence" value="ECO:0007669"/>
    <property type="project" value="UniProtKB-UniRule"/>
</dbReference>
<dbReference type="RefSeq" id="WP_072713462.1">
    <property type="nucleotide sequence ID" value="NZ_CP016796.1"/>
</dbReference>
<dbReference type="Gene3D" id="3.30.420.40">
    <property type="match status" value="1"/>
</dbReference>
<dbReference type="Proteomes" id="UP000184222">
    <property type="component" value="Chromosome"/>
</dbReference>
<evidence type="ECO:0000313" key="12">
    <source>
        <dbReference type="EMBL" id="API87686.1"/>
    </source>
</evidence>
<keyword evidence="6" id="KW-0862">Zinc</keyword>
<comment type="catalytic activity">
    <reaction evidence="9">
        <text>an acyl phosphate + H2O = a carboxylate + phosphate + H(+)</text>
        <dbReference type="Rhea" id="RHEA:14965"/>
        <dbReference type="ChEBI" id="CHEBI:15377"/>
        <dbReference type="ChEBI" id="CHEBI:15378"/>
        <dbReference type="ChEBI" id="CHEBI:29067"/>
        <dbReference type="ChEBI" id="CHEBI:43474"/>
        <dbReference type="ChEBI" id="CHEBI:59918"/>
        <dbReference type="EC" id="3.6.1.7"/>
    </reaction>
</comment>
<dbReference type="PANTHER" id="PTHR42959:SF1">
    <property type="entry name" value="CARBAMOYLTRANSFERASE HYPF"/>
    <property type="match status" value="1"/>
</dbReference>
<dbReference type="AlphaFoldDB" id="A0A1L4BV25"/>
<keyword evidence="5" id="KW-0863">Zinc-finger</keyword>
<comment type="pathway">
    <text evidence="1 8">Protein modification; [NiFe] hydrogenase maturation.</text>
</comment>
<evidence type="ECO:0000313" key="13">
    <source>
        <dbReference type="Proteomes" id="UP000184222"/>
    </source>
</evidence>
<feature type="domain" description="YrdC-like" evidence="11">
    <location>
        <begin position="189"/>
        <end position="389"/>
    </location>
</feature>
<dbReference type="GO" id="GO:0051604">
    <property type="term" value="P:protein maturation"/>
    <property type="evidence" value="ECO:0007669"/>
    <property type="project" value="TreeGrafter"/>
</dbReference>
<evidence type="ECO:0000259" key="10">
    <source>
        <dbReference type="PROSITE" id="PS51160"/>
    </source>
</evidence>
<evidence type="ECO:0000256" key="8">
    <source>
        <dbReference type="PIRNR" id="PIRNR006256"/>
    </source>
</evidence>
<dbReference type="InterPro" id="IPR036046">
    <property type="entry name" value="Acylphosphatase-like_dom_sf"/>
</dbReference>
<dbReference type="SUPFAM" id="SSF54975">
    <property type="entry name" value="Acylphosphatase/BLUF domain-like"/>
    <property type="match status" value="1"/>
</dbReference>
<keyword evidence="9" id="KW-0378">Hydrolase</keyword>
<dbReference type="InterPro" id="IPR041440">
    <property type="entry name" value="HypF_C"/>
</dbReference>
<dbReference type="InterPro" id="IPR017968">
    <property type="entry name" value="Acylphosphatase_CS"/>
</dbReference>
<dbReference type="PROSITE" id="PS51160">
    <property type="entry name" value="ACYLPHOSPHATASE_3"/>
    <property type="match status" value="1"/>
</dbReference>
<dbReference type="KEGG" id="frx:F7310_10130"/>
<dbReference type="InterPro" id="IPR011125">
    <property type="entry name" value="Znf_HypF"/>
</dbReference>
<reference evidence="12 13" key="1">
    <citation type="journal article" date="2016" name="Appl. Environ. Microbiol.">
        <title>Whole genome relationships among Francisella bacteria of diverse origin define new species and provide specific regions for detection.</title>
        <authorList>
            <person name="Challacombe J.F."/>
            <person name="Petersen J.M."/>
            <person name="Gallegos-Graves V."/>
            <person name="Hodge D."/>
            <person name="Pillai S."/>
            <person name="Kuske C.R."/>
        </authorList>
    </citation>
    <scope>NUCLEOTIDE SEQUENCE [LARGE SCALE GENOMIC DNA]</scope>
    <source>
        <strain evidence="13">TX07-7310</strain>
    </source>
</reference>
<dbReference type="InterPro" id="IPR017945">
    <property type="entry name" value="DHBP_synth_RibB-like_a/b_dom"/>
</dbReference>
<keyword evidence="13" id="KW-1185">Reference proteome</keyword>
<dbReference type="GO" id="GO:0003725">
    <property type="term" value="F:double-stranded RNA binding"/>
    <property type="evidence" value="ECO:0007669"/>
    <property type="project" value="InterPro"/>
</dbReference>
<dbReference type="Gene3D" id="3.30.420.360">
    <property type="match status" value="1"/>
</dbReference>
<comment type="catalytic activity">
    <reaction evidence="7 8">
        <text>C-terminal L-cysteinyl-[HypE protein] + carbamoyl phosphate + ATP + H2O = C-terminal S-carboxamide-L-cysteinyl-[HypE protein] + AMP + phosphate + diphosphate + H(+)</text>
        <dbReference type="Rhea" id="RHEA:55636"/>
        <dbReference type="Rhea" id="RHEA-COMP:14247"/>
        <dbReference type="Rhea" id="RHEA-COMP:14392"/>
        <dbReference type="ChEBI" id="CHEBI:15377"/>
        <dbReference type="ChEBI" id="CHEBI:15378"/>
        <dbReference type="ChEBI" id="CHEBI:30616"/>
        <dbReference type="ChEBI" id="CHEBI:33019"/>
        <dbReference type="ChEBI" id="CHEBI:43474"/>
        <dbReference type="ChEBI" id="CHEBI:58228"/>
        <dbReference type="ChEBI" id="CHEBI:76913"/>
        <dbReference type="ChEBI" id="CHEBI:139126"/>
        <dbReference type="ChEBI" id="CHEBI:456215"/>
    </reaction>
</comment>
<dbReference type="Pfam" id="PF01300">
    <property type="entry name" value="Sua5_yciO_yrdC"/>
    <property type="match status" value="1"/>
</dbReference>
<keyword evidence="4" id="KW-0479">Metal-binding</keyword>
<evidence type="ECO:0000256" key="3">
    <source>
        <dbReference type="ARBA" id="ARBA00022598"/>
    </source>
</evidence>
<proteinExistence type="inferred from homology"/>
<evidence type="ECO:0000259" key="11">
    <source>
        <dbReference type="PROSITE" id="PS51163"/>
    </source>
</evidence>
<dbReference type="EC" id="6.2.-.-" evidence="8"/>
<comment type="function">
    <text evidence="8">Involved in the maturation of [NiFe] hydrogenases. Along with HypE, it catalyzes the synthesis of the CN ligands of the active site iron of [NiFe]-hydrogenases. HypF functions as a carbamoyl transferase using carbamoylphosphate as a substrate and transferring the carboxamido moiety in an ATP-dependent reaction to the thiolate of the C-terminal cysteine of HypE yielding a protein-S-carboxamide.</text>
</comment>
<dbReference type="SUPFAM" id="SSF55821">
    <property type="entry name" value="YrdC/RibB"/>
    <property type="match status" value="1"/>
</dbReference>
<dbReference type="Pfam" id="PF17788">
    <property type="entry name" value="HypF_C"/>
    <property type="match status" value="1"/>
</dbReference>
<keyword evidence="12" id="KW-0808">Transferase</keyword>